<name>A0A0C9UXF1_SPHS4</name>
<reference evidence="1 2" key="1">
    <citation type="submission" date="2014-06" db="EMBL/GenBank/DDBJ databases">
        <title>Evolutionary Origins and Diversification of the Mycorrhizal Mutualists.</title>
        <authorList>
            <consortium name="DOE Joint Genome Institute"/>
            <consortium name="Mycorrhizal Genomics Consortium"/>
            <person name="Kohler A."/>
            <person name="Kuo A."/>
            <person name="Nagy L.G."/>
            <person name="Floudas D."/>
            <person name="Copeland A."/>
            <person name="Barry K.W."/>
            <person name="Cichocki N."/>
            <person name="Veneault-Fourrey C."/>
            <person name="LaButti K."/>
            <person name="Lindquist E.A."/>
            <person name="Lipzen A."/>
            <person name="Lundell T."/>
            <person name="Morin E."/>
            <person name="Murat C."/>
            <person name="Riley R."/>
            <person name="Ohm R."/>
            <person name="Sun H."/>
            <person name="Tunlid A."/>
            <person name="Henrissat B."/>
            <person name="Grigoriev I.V."/>
            <person name="Hibbett D.S."/>
            <person name="Martin F."/>
        </authorList>
    </citation>
    <scope>NUCLEOTIDE SEQUENCE [LARGE SCALE GENOMIC DNA]</scope>
    <source>
        <strain evidence="1 2">SS14</strain>
    </source>
</reference>
<protein>
    <submittedName>
        <fullName evidence="1">Uncharacterized protein</fullName>
    </submittedName>
</protein>
<dbReference type="Proteomes" id="UP000054279">
    <property type="component" value="Unassembled WGS sequence"/>
</dbReference>
<dbReference type="HOGENOM" id="CLU_2039568_0_0_1"/>
<accession>A0A0C9UXF1</accession>
<proteinExistence type="predicted"/>
<sequence>MVMVQGRRLENLRCKQPIGIADQARSSSAASALFSLPVTTGTERLVVDLGFSPYHSMSSLPSIFKMSGISIAAVAFQGAPHAELKASCPLHHARSTFDWDHLSDRYDRKIGKVPMWIGTIG</sequence>
<evidence type="ECO:0000313" key="1">
    <source>
        <dbReference type="EMBL" id="KIJ39569.1"/>
    </source>
</evidence>
<dbReference type="EMBL" id="KN837151">
    <property type="protein sequence ID" value="KIJ39569.1"/>
    <property type="molecule type" value="Genomic_DNA"/>
</dbReference>
<keyword evidence="2" id="KW-1185">Reference proteome</keyword>
<dbReference type="AlphaFoldDB" id="A0A0C9UXF1"/>
<organism evidence="1 2">
    <name type="scientific">Sphaerobolus stellatus (strain SS14)</name>
    <dbReference type="NCBI Taxonomy" id="990650"/>
    <lineage>
        <taxon>Eukaryota</taxon>
        <taxon>Fungi</taxon>
        <taxon>Dikarya</taxon>
        <taxon>Basidiomycota</taxon>
        <taxon>Agaricomycotina</taxon>
        <taxon>Agaricomycetes</taxon>
        <taxon>Phallomycetidae</taxon>
        <taxon>Geastrales</taxon>
        <taxon>Sphaerobolaceae</taxon>
        <taxon>Sphaerobolus</taxon>
    </lineage>
</organism>
<gene>
    <name evidence="1" type="ORF">M422DRAFT_257621</name>
</gene>
<evidence type="ECO:0000313" key="2">
    <source>
        <dbReference type="Proteomes" id="UP000054279"/>
    </source>
</evidence>